<dbReference type="Proteomes" id="UP000324748">
    <property type="component" value="Unassembled WGS sequence"/>
</dbReference>
<evidence type="ECO:0000313" key="4">
    <source>
        <dbReference type="Proteomes" id="UP000324748"/>
    </source>
</evidence>
<proteinExistence type="predicted"/>
<evidence type="ECO:0000313" key="5">
    <source>
        <dbReference type="Proteomes" id="UP000325313"/>
    </source>
</evidence>
<dbReference type="AlphaFoldDB" id="A0A5B0QKP1"/>
<dbReference type="EMBL" id="VSWC01000106">
    <property type="protein sequence ID" value="KAA1085928.1"/>
    <property type="molecule type" value="Genomic_DNA"/>
</dbReference>
<dbReference type="Proteomes" id="UP000325313">
    <property type="component" value="Unassembled WGS sequence"/>
</dbReference>
<gene>
    <name evidence="2" type="ORF">PGT21_024565</name>
    <name evidence="3" type="ORF">PGTUg99_017974</name>
</gene>
<reference evidence="4 5" key="1">
    <citation type="submission" date="2019-05" db="EMBL/GenBank/DDBJ databases">
        <title>Emergence of the Ug99 lineage of the wheat stem rust pathogen through somatic hybridization.</title>
        <authorList>
            <person name="Li F."/>
            <person name="Upadhyaya N.M."/>
            <person name="Sperschneider J."/>
            <person name="Matny O."/>
            <person name="Nguyen-Phuc H."/>
            <person name="Mago R."/>
            <person name="Raley C."/>
            <person name="Miller M.E."/>
            <person name="Silverstein K.A.T."/>
            <person name="Henningsen E."/>
            <person name="Hirsch C.D."/>
            <person name="Visser B."/>
            <person name="Pretorius Z.A."/>
            <person name="Steffenson B.J."/>
            <person name="Schwessinger B."/>
            <person name="Dodds P.N."/>
            <person name="Figueroa M."/>
        </authorList>
    </citation>
    <scope>NUCLEOTIDE SEQUENCE [LARGE SCALE GENOMIC DNA]</scope>
    <source>
        <strain evidence="2">21-0</strain>
        <strain evidence="3 5">Ug99</strain>
    </source>
</reference>
<feature type="compositionally biased region" description="Basic and acidic residues" evidence="1">
    <location>
        <begin position="25"/>
        <end position="38"/>
    </location>
</feature>
<dbReference type="EMBL" id="VDEP01000275">
    <property type="protein sequence ID" value="KAA1113768.1"/>
    <property type="molecule type" value="Genomic_DNA"/>
</dbReference>
<comment type="caution">
    <text evidence="3">The sequence shown here is derived from an EMBL/GenBank/DDBJ whole genome shotgun (WGS) entry which is preliminary data.</text>
</comment>
<sequence>MREKCRRGPALGKASLAKASESEGPEARLRSPADREVPRGAGTNPVSTDSPPRGSPMYNAPTPRRPADKLNSAHEGSQPVQESPFLCAASQTVKQLPATSKVKEFFFYVAK</sequence>
<evidence type="ECO:0000313" key="3">
    <source>
        <dbReference type="EMBL" id="KAA1113768.1"/>
    </source>
</evidence>
<protein>
    <submittedName>
        <fullName evidence="3">Uncharacterized protein</fullName>
    </submittedName>
</protein>
<keyword evidence="4" id="KW-1185">Reference proteome</keyword>
<feature type="region of interest" description="Disordered" evidence="1">
    <location>
        <begin position="1"/>
        <end position="82"/>
    </location>
</feature>
<evidence type="ECO:0000313" key="2">
    <source>
        <dbReference type="EMBL" id="KAA1085928.1"/>
    </source>
</evidence>
<organism evidence="3 5">
    <name type="scientific">Puccinia graminis f. sp. tritici</name>
    <dbReference type="NCBI Taxonomy" id="56615"/>
    <lineage>
        <taxon>Eukaryota</taxon>
        <taxon>Fungi</taxon>
        <taxon>Dikarya</taxon>
        <taxon>Basidiomycota</taxon>
        <taxon>Pucciniomycotina</taxon>
        <taxon>Pucciniomycetes</taxon>
        <taxon>Pucciniales</taxon>
        <taxon>Pucciniaceae</taxon>
        <taxon>Puccinia</taxon>
    </lineage>
</organism>
<evidence type="ECO:0000256" key="1">
    <source>
        <dbReference type="SAM" id="MobiDB-lite"/>
    </source>
</evidence>
<name>A0A5B0QKP1_PUCGR</name>
<accession>A0A5B0QKP1</accession>